<name>A0ABT9XDE4_9BACL</name>
<dbReference type="Pfam" id="PF04093">
    <property type="entry name" value="MreD"/>
    <property type="match status" value="1"/>
</dbReference>
<evidence type="ECO:0000313" key="9">
    <source>
        <dbReference type="EMBL" id="MDQ0188320.1"/>
    </source>
</evidence>
<evidence type="ECO:0000256" key="7">
    <source>
        <dbReference type="ARBA" id="ARBA00023136"/>
    </source>
</evidence>
<evidence type="ECO:0000256" key="6">
    <source>
        <dbReference type="ARBA" id="ARBA00022989"/>
    </source>
</evidence>
<protein>
    <submittedName>
        <fullName evidence="9">Rod shape-determining protein MreD</fullName>
    </submittedName>
</protein>
<comment type="caution">
    <text evidence="9">The sequence shown here is derived from an EMBL/GenBank/DDBJ whole genome shotgun (WGS) entry which is preliminary data.</text>
</comment>
<dbReference type="EMBL" id="JAUSTP010000001">
    <property type="protein sequence ID" value="MDQ0188320.1"/>
    <property type="molecule type" value="Genomic_DNA"/>
</dbReference>
<keyword evidence="7 8" id="KW-0472">Membrane</keyword>
<keyword evidence="4 8" id="KW-0812">Transmembrane</keyword>
<accession>A0ABT9XDE4</accession>
<gene>
    <name evidence="9" type="ORF">J2S03_000124</name>
</gene>
<reference evidence="9 10" key="1">
    <citation type="submission" date="2023-07" db="EMBL/GenBank/DDBJ databases">
        <title>Genomic Encyclopedia of Type Strains, Phase IV (KMG-IV): sequencing the most valuable type-strain genomes for metagenomic binning, comparative biology and taxonomic classification.</title>
        <authorList>
            <person name="Goeker M."/>
        </authorList>
    </citation>
    <scope>NUCLEOTIDE SEQUENCE [LARGE SCALE GENOMIC DNA]</scope>
    <source>
        <strain evidence="9 10">DSM 4006</strain>
    </source>
</reference>
<comment type="subcellular location">
    <subcellularLocation>
        <location evidence="1">Cell membrane</location>
        <topology evidence="1">Multi-pass membrane protein</topology>
    </subcellularLocation>
</comment>
<feature type="transmembrane region" description="Helical" evidence="8">
    <location>
        <begin position="98"/>
        <end position="119"/>
    </location>
</feature>
<dbReference type="Proteomes" id="UP001232973">
    <property type="component" value="Unassembled WGS sequence"/>
</dbReference>
<keyword evidence="6 8" id="KW-1133">Transmembrane helix</keyword>
<feature type="transmembrane region" description="Helical" evidence="8">
    <location>
        <begin position="74"/>
        <end position="91"/>
    </location>
</feature>
<keyword evidence="10" id="KW-1185">Reference proteome</keyword>
<dbReference type="NCBIfam" id="TIGR03426">
    <property type="entry name" value="shape_MreD"/>
    <property type="match status" value="1"/>
</dbReference>
<evidence type="ECO:0000256" key="1">
    <source>
        <dbReference type="ARBA" id="ARBA00004651"/>
    </source>
</evidence>
<proteinExistence type="inferred from homology"/>
<evidence type="ECO:0000313" key="10">
    <source>
        <dbReference type="Proteomes" id="UP001232973"/>
    </source>
</evidence>
<evidence type="ECO:0000256" key="3">
    <source>
        <dbReference type="ARBA" id="ARBA00022475"/>
    </source>
</evidence>
<keyword evidence="3" id="KW-1003">Cell membrane</keyword>
<evidence type="ECO:0000256" key="4">
    <source>
        <dbReference type="ARBA" id="ARBA00022692"/>
    </source>
</evidence>
<dbReference type="RefSeq" id="WP_274455724.1">
    <property type="nucleotide sequence ID" value="NZ_CP067097.1"/>
</dbReference>
<keyword evidence="5" id="KW-0133">Cell shape</keyword>
<evidence type="ECO:0000256" key="8">
    <source>
        <dbReference type="SAM" id="Phobius"/>
    </source>
</evidence>
<dbReference type="InterPro" id="IPR007227">
    <property type="entry name" value="Cell_shape_determining_MreD"/>
</dbReference>
<sequence>MRNVIAFFVLWLALIIQSTLFQIPPIRVLQPNLVLVVLMVAAMTRGPRAAMVLGVLIGLIQDVMFSSFVGLNAFTYGVIGYFAAATFSQFLQRNFSIAFMITVVFTFIQMWITFGMTRLFNVTGFSWNTVLADSLSEMIQNGIALLVFYRPLVAWFTGKPRGRYRAKESRPT</sequence>
<comment type="similarity">
    <text evidence="2">Belongs to the MreD family.</text>
</comment>
<evidence type="ECO:0000256" key="2">
    <source>
        <dbReference type="ARBA" id="ARBA00007776"/>
    </source>
</evidence>
<feature type="transmembrane region" description="Helical" evidence="8">
    <location>
        <begin position="139"/>
        <end position="157"/>
    </location>
</feature>
<evidence type="ECO:0000256" key="5">
    <source>
        <dbReference type="ARBA" id="ARBA00022960"/>
    </source>
</evidence>
<organism evidence="9 10">
    <name type="scientific">Alicyclobacillus cycloheptanicus</name>
    <dbReference type="NCBI Taxonomy" id="1457"/>
    <lineage>
        <taxon>Bacteria</taxon>
        <taxon>Bacillati</taxon>
        <taxon>Bacillota</taxon>
        <taxon>Bacilli</taxon>
        <taxon>Bacillales</taxon>
        <taxon>Alicyclobacillaceae</taxon>
        <taxon>Alicyclobacillus</taxon>
    </lineage>
</organism>